<sequence length="221" mass="23774">MTTTAPYGTWTSPISAAALAESAHPVQGGIWVGDDVWWLEQRPAEGGRLAVRRAGDDGGDRGSSRAEPVDVLPAPWNARTRVHEYGGGSWAVTDDGDLVFAEFTDQRLYVLRGGETEPEPLTPQAGGFRFAELRVRGHEVIAVREIHSDAGLDRDIVAVPLDGSARDDPAALRSVVGGSHFVAFPRFSPDGSKLAWIAWEHPQMPWDGTELRVGDVGPDGS</sequence>
<dbReference type="PANTHER" id="PTHR43056">
    <property type="entry name" value="PEPTIDASE S9 PROLYL OLIGOPEPTIDASE"/>
    <property type="match status" value="1"/>
</dbReference>
<proteinExistence type="predicted"/>
<dbReference type="Proteomes" id="UP001321486">
    <property type="component" value="Chromosome"/>
</dbReference>
<evidence type="ECO:0000313" key="2">
    <source>
        <dbReference type="EMBL" id="BDZ48154.1"/>
    </source>
</evidence>
<organism evidence="2 3">
    <name type="scientific">Frondihabitans sucicola</name>
    <dbReference type="NCBI Taxonomy" id="1268041"/>
    <lineage>
        <taxon>Bacteria</taxon>
        <taxon>Bacillati</taxon>
        <taxon>Actinomycetota</taxon>
        <taxon>Actinomycetes</taxon>
        <taxon>Micrococcales</taxon>
        <taxon>Microbacteriaceae</taxon>
        <taxon>Frondihabitans</taxon>
    </lineage>
</organism>
<dbReference type="SUPFAM" id="SSF69322">
    <property type="entry name" value="Tricorn protease domain 2"/>
    <property type="match status" value="1"/>
</dbReference>
<evidence type="ECO:0008006" key="4">
    <source>
        <dbReference type="Google" id="ProtNLM"/>
    </source>
</evidence>
<feature type="region of interest" description="Disordered" evidence="1">
    <location>
        <begin position="50"/>
        <end position="69"/>
    </location>
</feature>
<dbReference type="EMBL" id="AP027732">
    <property type="protein sequence ID" value="BDZ48154.1"/>
    <property type="molecule type" value="Genomic_DNA"/>
</dbReference>
<protein>
    <recommendedName>
        <fullName evidence="4">S9 family peptidase</fullName>
    </recommendedName>
</protein>
<dbReference type="InterPro" id="IPR050585">
    <property type="entry name" value="Xaa-Pro_dipeptidyl-ppase/CocE"/>
</dbReference>
<dbReference type="RefSeq" id="WP_286345180.1">
    <property type="nucleotide sequence ID" value="NZ_AP027732.1"/>
</dbReference>
<feature type="compositionally biased region" description="Basic and acidic residues" evidence="1">
    <location>
        <begin position="53"/>
        <end position="68"/>
    </location>
</feature>
<evidence type="ECO:0000313" key="3">
    <source>
        <dbReference type="Proteomes" id="UP001321486"/>
    </source>
</evidence>
<reference evidence="3" key="1">
    <citation type="journal article" date="2019" name="Int. J. Syst. Evol. Microbiol.">
        <title>The Global Catalogue of Microorganisms (GCM) 10K type strain sequencing project: providing services to taxonomists for standard genome sequencing and annotation.</title>
        <authorList>
            <consortium name="The Broad Institute Genomics Platform"/>
            <consortium name="The Broad Institute Genome Sequencing Center for Infectious Disease"/>
            <person name="Wu L."/>
            <person name="Ma J."/>
        </authorList>
    </citation>
    <scope>NUCLEOTIDE SEQUENCE [LARGE SCALE GENOMIC DNA]</scope>
    <source>
        <strain evidence="3">NBRC 108728</strain>
    </source>
</reference>
<dbReference type="PANTHER" id="PTHR43056:SF5">
    <property type="entry name" value="PEPTIDASE S9 PROLYL OLIGOPEPTIDASE CATALYTIC DOMAIN-CONTAINING PROTEIN"/>
    <property type="match status" value="1"/>
</dbReference>
<evidence type="ECO:0000256" key="1">
    <source>
        <dbReference type="SAM" id="MobiDB-lite"/>
    </source>
</evidence>
<gene>
    <name evidence="2" type="ORF">GCM10025867_03950</name>
</gene>
<keyword evidence="3" id="KW-1185">Reference proteome</keyword>
<name>A0ABM8GII4_9MICO</name>
<accession>A0ABM8GII4</accession>